<reference evidence="3" key="1">
    <citation type="journal article" date="2022" name="J Environ Chem Eng">
        <title>Biodegradation of petroleum oil using a constructed nonpathogenic and heavy metal-tolerant bacterial consortium isolated from marine sponges.</title>
        <authorList>
            <person name="Dechsakulwatana C."/>
            <person name="Rungsihiranrut A."/>
            <person name="Muangchinda C."/>
            <person name="Ningthoujam R."/>
            <person name="Klankeo P."/>
            <person name="Pinyakong O."/>
        </authorList>
    </citation>
    <scope>NUCLEOTIDE SEQUENCE [LARGE SCALE GENOMIC DNA]</scope>
    <source>
        <strain evidence="3">MO2-4</strain>
    </source>
</reference>
<dbReference type="EMBL" id="JAPTHD010000001">
    <property type="protein sequence ID" value="MDV5823085.1"/>
    <property type="molecule type" value="Genomic_DNA"/>
</dbReference>
<name>A0ABU3ZUA1_9SPHN</name>
<evidence type="ECO:0000313" key="3">
    <source>
        <dbReference type="Proteomes" id="UP001185984"/>
    </source>
</evidence>
<gene>
    <name evidence="2" type="ORF">O0R41_05670</name>
</gene>
<sequence length="277" mass="28971">MARGDISSGEKALALATKRAIEAAGGLDPCAAETAIGRSQLSRCGSVNERDSISIRDAVTIDLLGQRSDGHPFIVRALCRQVGGVFVPLPEPQDDGDGLTLSVVELAGELGDLSNSVRTALCAHGDGGEAVSARENDAIRADILAMQETLAALDQRLAAMRGEGARFLADAGGLRRSAGGRCRRRRARGSGGMSGAVMWRGGHVPVGVEPGGRDHVRARVDGQALDRSHRHRLRPHVDDDRDSGGARHRASAAQSPSARRHVVALACPGPRGCSNHS</sequence>
<organism evidence="2 3">
    <name type="scientific">Sphingobium naphthae</name>
    <dbReference type="NCBI Taxonomy" id="1886786"/>
    <lineage>
        <taxon>Bacteria</taxon>
        <taxon>Pseudomonadati</taxon>
        <taxon>Pseudomonadota</taxon>
        <taxon>Alphaproteobacteria</taxon>
        <taxon>Sphingomonadales</taxon>
        <taxon>Sphingomonadaceae</taxon>
        <taxon>Sphingobium</taxon>
    </lineage>
</organism>
<accession>A0ABU3ZUA1</accession>
<protein>
    <submittedName>
        <fullName evidence="2">Uncharacterized protein</fullName>
    </submittedName>
</protein>
<comment type="caution">
    <text evidence="2">The sequence shown here is derived from an EMBL/GenBank/DDBJ whole genome shotgun (WGS) entry which is preliminary data.</text>
</comment>
<feature type="compositionally biased region" description="Basic and acidic residues" evidence="1">
    <location>
        <begin position="235"/>
        <end position="245"/>
    </location>
</feature>
<feature type="region of interest" description="Disordered" evidence="1">
    <location>
        <begin position="221"/>
        <end position="261"/>
    </location>
</feature>
<dbReference type="Pfam" id="PF06892">
    <property type="entry name" value="Phage_CP76"/>
    <property type="match status" value="1"/>
</dbReference>
<dbReference type="InterPro" id="IPR009679">
    <property type="entry name" value="Phage_186_CII-like"/>
</dbReference>
<dbReference type="RefSeq" id="WP_317516110.1">
    <property type="nucleotide sequence ID" value="NZ_JAPTHD010000001.1"/>
</dbReference>
<dbReference type="Proteomes" id="UP001185984">
    <property type="component" value="Unassembled WGS sequence"/>
</dbReference>
<keyword evidence="3" id="KW-1185">Reference proteome</keyword>
<proteinExistence type="predicted"/>
<evidence type="ECO:0000313" key="2">
    <source>
        <dbReference type="EMBL" id="MDV5823085.1"/>
    </source>
</evidence>
<evidence type="ECO:0000256" key="1">
    <source>
        <dbReference type="SAM" id="MobiDB-lite"/>
    </source>
</evidence>